<protein>
    <recommendedName>
        <fullName evidence="8">Endoglucanase</fullName>
        <ecNumber evidence="8">3.2.1.4</ecNumber>
    </recommendedName>
</protein>
<dbReference type="Gene3D" id="3.20.20.80">
    <property type="entry name" value="Glycosidases"/>
    <property type="match status" value="1"/>
</dbReference>
<dbReference type="PROSITE" id="PS51257">
    <property type="entry name" value="PROKAR_LIPOPROTEIN"/>
    <property type="match status" value="1"/>
</dbReference>
<evidence type="ECO:0000313" key="12">
    <source>
        <dbReference type="EMBL" id="GCD19192.1"/>
    </source>
</evidence>
<dbReference type="SUPFAM" id="SSF49384">
    <property type="entry name" value="Carbohydrate-binding domain"/>
    <property type="match status" value="1"/>
</dbReference>
<keyword evidence="2 10" id="KW-0732">Signal</keyword>
<keyword evidence="4 8" id="KW-0136">Cellulose degradation</keyword>
<dbReference type="PROSITE" id="PS00561">
    <property type="entry name" value="CBM2_A"/>
    <property type="match status" value="1"/>
</dbReference>
<dbReference type="InterPro" id="IPR001919">
    <property type="entry name" value="CBD2"/>
</dbReference>
<dbReference type="EMBL" id="BHYL01000053">
    <property type="protein sequence ID" value="GCD19192.1"/>
    <property type="molecule type" value="Genomic_DNA"/>
</dbReference>
<evidence type="ECO:0000313" key="13">
    <source>
        <dbReference type="Proteomes" id="UP000288246"/>
    </source>
</evidence>
<dbReference type="SUPFAM" id="SSF51445">
    <property type="entry name" value="(Trans)glycosidases"/>
    <property type="match status" value="1"/>
</dbReference>
<dbReference type="InterPro" id="IPR018366">
    <property type="entry name" value="CBM2_CS"/>
</dbReference>
<dbReference type="Pfam" id="PF00553">
    <property type="entry name" value="CBM_2"/>
    <property type="match status" value="1"/>
</dbReference>
<feature type="region of interest" description="Disordered" evidence="9">
    <location>
        <begin position="134"/>
        <end position="170"/>
    </location>
</feature>
<accession>A0A401UX39</accession>
<dbReference type="PANTHER" id="PTHR34142:SF1">
    <property type="entry name" value="GLYCOSIDE HYDROLASE FAMILY 5 DOMAIN-CONTAINING PROTEIN"/>
    <property type="match status" value="1"/>
</dbReference>
<dbReference type="Pfam" id="PF00150">
    <property type="entry name" value="Cellulase"/>
    <property type="match status" value="1"/>
</dbReference>
<dbReference type="GO" id="GO:0030245">
    <property type="term" value="P:cellulose catabolic process"/>
    <property type="evidence" value="ECO:0007669"/>
    <property type="project" value="UniProtKB-KW"/>
</dbReference>
<dbReference type="InterPro" id="IPR012291">
    <property type="entry name" value="CBM2_carb-bd_dom_sf"/>
</dbReference>
<dbReference type="GO" id="GO:0008810">
    <property type="term" value="F:cellulase activity"/>
    <property type="evidence" value="ECO:0007669"/>
    <property type="project" value="UniProtKB-EC"/>
</dbReference>
<evidence type="ECO:0000256" key="7">
    <source>
        <dbReference type="ARBA" id="ARBA00023326"/>
    </source>
</evidence>
<gene>
    <name evidence="12" type="ORF">CTKZ_07540</name>
</gene>
<dbReference type="PROSITE" id="PS00659">
    <property type="entry name" value="GLYCOSYL_HYDROL_F5"/>
    <property type="match status" value="1"/>
</dbReference>
<evidence type="ECO:0000256" key="4">
    <source>
        <dbReference type="ARBA" id="ARBA00023001"/>
    </source>
</evidence>
<reference evidence="12 13" key="1">
    <citation type="submission" date="2018-11" db="EMBL/GenBank/DDBJ databases">
        <title>Draft genome sequence of Cellulomonas takizawaensis strain TKZ-21.</title>
        <authorList>
            <person name="Yamamura H."/>
            <person name="Hayashi T."/>
            <person name="Hamada M."/>
            <person name="Serisawa Y."/>
            <person name="Matsuyama K."/>
            <person name="Nakagawa Y."/>
            <person name="Otoguro M."/>
            <person name="Yanagida F."/>
            <person name="Hayakawa M."/>
        </authorList>
    </citation>
    <scope>NUCLEOTIDE SEQUENCE [LARGE SCALE GENOMIC DNA]</scope>
    <source>
        <strain evidence="12 13">TKZ-21</strain>
    </source>
</reference>
<dbReference type="Proteomes" id="UP000288246">
    <property type="component" value="Unassembled WGS sequence"/>
</dbReference>
<dbReference type="EC" id="3.2.1.4" evidence="8"/>
<keyword evidence="5 8" id="KW-0119">Carbohydrate metabolism</keyword>
<proteinExistence type="inferred from homology"/>
<keyword evidence="6 8" id="KW-0326">Glycosidase</keyword>
<keyword evidence="7 8" id="KW-0624">Polysaccharide degradation</keyword>
<sequence>MSQRTRVAALLSAAVLAMSGISAITAMSAQAAAGCTVDYAITNQWNPGFGANVTVTNLGDPVSSWTVGWTFPSGQKVTQAWNADVTQSGSAVTARNVAWNGAVRTGGTASFGFNGTWSGSNAVPTQFTLNGVACTGSTTGTPTPTTSPTQSPTPTPTQTTTPPPPTGTTPVAINGQLRVCGVNLCNQYGKPIQLRGVSTHGLQWFAKCYNTASLDTLANDWKADVLRIAMYVNEDGYVTDPAGFTSRVNSLVDQAEQRGMYSIIDFHTLTPGDPNVNLENAKTFFRNVASRNAAKKNVIYEIANEPNGVSWEQIRTYANQVIPIIRAADPDAVILVGTRGWSSLGVSNGSTSAEIVANPLAFSNIMYTFHFYAASHLDNYRNEVRNAASKLPLFVSEWGTTSATGGGTVDLASSTTWLDLLDSLKISHVNWTYSDANESSAAFRAGTCSGSSYGTSQLSQSGQFVRSRIVTADSFPTG</sequence>
<dbReference type="RefSeq" id="WP_124341729.1">
    <property type="nucleotide sequence ID" value="NZ_BHYL01000053.1"/>
</dbReference>
<dbReference type="OrthoDB" id="182870at2"/>
<feature type="domain" description="CBM2" evidence="11">
    <location>
        <begin position="28"/>
        <end position="137"/>
    </location>
</feature>
<dbReference type="InterPro" id="IPR001547">
    <property type="entry name" value="Glyco_hydro_5"/>
</dbReference>
<feature type="chain" id="PRO_5019216045" description="Endoglucanase" evidence="10">
    <location>
        <begin position="32"/>
        <end position="478"/>
    </location>
</feature>
<feature type="compositionally biased region" description="Low complexity" evidence="9">
    <location>
        <begin position="135"/>
        <end position="150"/>
    </location>
</feature>
<evidence type="ECO:0000256" key="2">
    <source>
        <dbReference type="ARBA" id="ARBA00022729"/>
    </source>
</evidence>
<comment type="caution">
    <text evidence="12">The sequence shown here is derived from an EMBL/GenBank/DDBJ whole genome shotgun (WGS) entry which is preliminary data.</text>
</comment>
<keyword evidence="3 8" id="KW-0378">Hydrolase</keyword>
<dbReference type="PROSITE" id="PS51173">
    <property type="entry name" value="CBM2"/>
    <property type="match status" value="1"/>
</dbReference>
<dbReference type="InterPro" id="IPR018087">
    <property type="entry name" value="Glyco_hydro_5_CS"/>
</dbReference>
<evidence type="ECO:0000256" key="8">
    <source>
        <dbReference type="RuleBase" id="RU361153"/>
    </source>
</evidence>
<dbReference type="AlphaFoldDB" id="A0A401UX39"/>
<evidence type="ECO:0000256" key="1">
    <source>
        <dbReference type="ARBA" id="ARBA00000966"/>
    </source>
</evidence>
<evidence type="ECO:0000256" key="5">
    <source>
        <dbReference type="ARBA" id="ARBA00023277"/>
    </source>
</evidence>
<organism evidence="12 13">
    <name type="scientific">Cellulomonas algicola</name>
    <dbReference type="NCBI Taxonomy" id="2071633"/>
    <lineage>
        <taxon>Bacteria</taxon>
        <taxon>Bacillati</taxon>
        <taxon>Actinomycetota</taxon>
        <taxon>Actinomycetes</taxon>
        <taxon>Micrococcales</taxon>
        <taxon>Cellulomonadaceae</taxon>
        <taxon>Cellulomonas</taxon>
    </lineage>
</organism>
<evidence type="ECO:0000256" key="3">
    <source>
        <dbReference type="ARBA" id="ARBA00022801"/>
    </source>
</evidence>
<dbReference type="PANTHER" id="PTHR34142">
    <property type="entry name" value="ENDO-BETA-1,4-GLUCANASE A"/>
    <property type="match status" value="1"/>
</dbReference>
<comment type="catalytic activity">
    <reaction evidence="1 8">
        <text>Endohydrolysis of (1-&gt;4)-beta-D-glucosidic linkages in cellulose, lichenin and cereal beta-D-glucans.</text>
        <dbReference type="EC" id="3.2.1.4"/>
    </reaction>
</comment>
<dbReference type="InterPro" id="IPR008965">
    <property type="entry name" value="CBM2/CBM3_carb-bd_dom_sf"/>
</dbReference>
<dbReference type="InterPro" id="IPR017853">
    <property type="entry name" value="GH"/>
</dbReference>
<evidence type="ECO:0000256" key="9">
    <source>
        <dbReference type="SAM" id="MobiDB-lite"/>
    </source>
</evidence>
<feature type="compositionally biased region" description="Pro residues" evidence="9">
    <location>
        <begin position="151"/>
        <end position="167"/>
    </location>
</feature>
<evidence type="ECO:0000259" key="11">
    <source>
        <dbReference type="PROSITE" id="PS51173"/>
    </source>
</evidence>
<dbReference type="GO" id="GO:0030247">
    <property type="term" value="F:polysaccharide binding"/>
    <property type="evidence" value="ECO:0007669"/>
    <property type="project" value="UniProtKB-UniRule"/>
</dbReference>
<name>A0A401UX39_9CELL</name>
<evidence type="ECO:0000256" key="6">
    <source>
        <dbReference type="ARBA" id="ARBA00023295"/>
    </source>
</evidence>
<dbReference type="SMART" id="SM00637">
    <property type="entry name" value="CBD_II"/>
    <property type="match status" value="1"/>
</dbReference>
<comment type="similarity">
    <text evidence="8">Belongs to the glycosyl hydrolase 5 (cellulase A) family.</text>
</comment>
<keyword evidence="13" id="KW-1185">Reference proteome</keyword>
<evidence type="ECO:0000256" key="10">
    <source>
        <dbReference type="SAM" id="SignalP"/>
    </source>
</evidence>
<dbReference type="Gene3D" id="2.60.40.290">
    <property type="match status" value="1"/>
</dbReference>
<feature type="signal peptide" evidence="10">
    <location>
        <begin position="1"/>
        <end position="31"/>
    </location>
</feature>